<organism evidence="1 2">
    <name type="scientific">Devosia ginsengisoli</name>
    <dbReference type="NCBI Taxonomy" id="400770"/>
    <lineage>
        <taxon>Bacteria</taxon>
        <taxon>Pseudomonadati</taxon>
        <taxon>Pseudomonadota</taxon>
        <taxon>Alphaproteobacteria</taxon>
        <taxon>Hyphomicrobiales</taxon>
        <taxon>Devosiaceae</taxon>
        <taxon>Devosia</taxon>
    </lineage>
</organism>
<name>A0A5B8LPF4_9HYPH</name>
<accession>A0A5B8LPF4</accession>
<protein>
    <submittedName>
        <fullName evidence="1">Uncharacterized protein</fullName>
    </submittedName>
</protein>
<dbReference type="AlphaFoldDB" id="A0A5B8LPF4"/>
<sequence length="98" mass="11618">MRFAEIEESREWTEPVRLVIKPVPAAVLVEDVEAEARRRLRACHIQEWRTREFITGRPMPHEIRHFALQVEFAANAISQLSPIPDDYDSDVYWPKFWA</sequence>
<proteinExistence type="predicted"/>
<evidence type="ECO:0000313" key="2">
    <source>
        <dbReference type="Proteomes" id="UP000315364"/>
    </source>
</evidence>
<evidence type="ECO:0000313" key="1">
    <source>
        <dbReference type="EMBL" id="QDZ10148.1"/>
    </source>
</evidence>
<dbReference type="RefSeq" id="WP_146288952.1">
    <property type="nucleotide sequence ID" value="NZ_CP042304.1"/>
</dbReference>
<dbReference type="EMBL" id="CP042304">
    <property type="protein sequence ID" value="QDZ10148.1"/>
    <property type="molecule type" value="Genomic_DNA"/>
</dbReference>
<dbReference type="KEGG" id="dea:FPZ08_04945"/>
<dbReference type="OrthoDB" id="7950167at2"/>
<dbReference type="Proteomes" id="UP000315364">
    <property type="component" value="Chromosome"/>
</dbReference>
<reference evidence="1 2" key="1">
    <citation type="submission" date="2019-07" db="EMBL/GenBank/DDBJ databases">
        <title>Full genome sequence of Devosia sp. Gsoil 520.</title>
        <authorList>
            <person name="Im W.-T."/>
        </authorList>
    </citation>
    <scope>NUCLEOTIDE SEQUENCE [LARGE SCALE GENOMIC DNA]</scope>
    <source>
        <strain evidence="1 2">Gsoil 520</strain>
    </source>
</reference>
<gene>
    <name evidence="1" type="ORF">FPZ08_04945</name>
</gene>
<keyword evidence="2" id="KW-1185">Reference proteome</keyword>